<evidence type="ECO:0000313" key="5">
    <source>
        <dbReference type="EMBL" id="CAE0406733.1"/>
    </source>
</evidence>
<evidence type="ECO:0000256" key="1">
    <source>
        <dbReference type="ARBA" id="ARBA00022837"/>
    </source>
</evidence>
<dbReference type="PROSITE" id="PS50222">
    <property type="entry name" value="EF_HAND_2"/>
    <property type="match status" value="1"/>
</dbReference>
<feature type="chain" id="PRO_5030599257" description="EF-hand domain-containing protein" evidence="3">
    <location>
        <begin position="24"/>
        <end position="252"/>
    </location>
</feature>
<feature type="domain" description="EF-hand" evidence="4">
    <location>
        <begin position="142"/>
        <end position="177"/>
    </location>
</feature>
<gene>
    <name evidence="5" type="ORF">ACOF00016_LOCUS4570</name>
</gene>
<evidence type="ECO:0000259" key="4">
    <source>
        <dbReference type="PROSITE" id="PS50222"/>
    </source>
</evidence>
<proteinExistence type="predicted"/>
<reference evidence="5" key="1">
    <citation type="submission" date="2021-01" db="EMBL/GenBank/DDBJ databases">
        <authorList>
            <person name="Corre E."/>
            <person name="Pelletier E."/>
            <person name="Niang G."/>
            <person name="Scheremetjew M."/>
            <person name="Finn R."/>
            <person name="Kale V."/>
            <person name="Holt S."/>
            <person name="Cochrane G."/>
            <person name="Meng A."/>
            <person name="Brown T."/>
            <person name="Cohen L."/>
        </authorList>
    </citation>
    <scope>NUCLEOTIDE SEQUENCE</scope>
    <source>
        <strain evidence="5">CCMP127</strain>
    </source>
</reference>
<dbReference type="InterPro" id="IPR018247">
    <property type="entry name" value="EF_Hand_1_Ca_BS"/>
</dbReference>
<dbReference type="EMBL" id="HBIM01005368">
    <property type="protein sequence ID" value="CAE0406733.1"/>
    <property type="molecule type" value="Transcribed_RNA"/>
</dbReference>
<feature type="signal peptide" evidence="3">
    <location>
        <begin position="1"/>
        <end position="23"/>
    </location>
</feature>
<organism evidence="5">
    <name type="scientific">Amphora coffeiformis</name>
    <dbReference type="NCBI Taxonomy" id="265554"/>
    <lineage>
        <taxon>Eukaryota</taxon>
        <taxon>Sar</taxon>
        <taxon>Stramenopiles</taxon>
        <taxon>Ochrophyta</taxon>
        <taxon>Bacillariophyta</taxon>
        <taxon>Bacillariophyceae</taxon>
        <taxon>Bacillariophycidae</taxon>
        <taxon>Thalassiophysales</taxon>
        <taxon>Catenulaceae</taxon>
        <taxon>Amphora</taxon>
    </lineage>
</organism>
<accession>A0A7S3P1X6</accession>
<keyword evidence="1" id="KW-0106">Calcium</keyword>
<dbReference type="Gene3D" id="1.10.238.10">
    <property type="entry name" value="EF-hand"/>
    <property type="match status" value="1"/>
</dbReference>
<feature type="region of interest" description="Disordered" evidence="2">
    <location>
        <begin position="32"/>
        <end position="77"/>
    </location>
</feature>
<sequence>MSVRNGGLVITLAVVASIAVVSAIYCQQATVKEDKPTVQDQEPPVQDEKPDDAVEETTTTTTTVPPPPLSEKEEEALPPTKIVPQDITRLPKPIISMPSDLKHLPSRQKALEIYSKLDVKSDGKVPLTYLDQKWTEMFKLEHKGFRVMDAFKSADKDNDKMIERHEFEAFLRYIVYYDKFYDAFSIDGKRHVVTMVKKTFLKVASTQLSVNDPEKVFDMIEKRYKDKVSYEEFCSWLAQHTCVWELQLGGSW</sequence>
<dbReference type="AlphaFoldDB" id="A0A7S3P1X6"/>
<evidence type="ECO:0000256" key="2">
    <source>
        <dbReference type="SAM" id="MobiDB-lite"/>
    </source>
</evidence>
<dbReference type="PROSITE" id="PS00018">
    <property type="entry name" value="EF_HAND_1"/>
    <property type="match status" value="1"/>
</dbReference>
<protein>
    <recommendedName>
        <fullName evidence="4">EF-hand domain-containing protein</fullName>
    </recommendedName>
</protein>
<dbReference type="InterPro" id="IPR002048">
    <property type="entry name" value="EF_hand_dom"/>
</dbReference>
<dbReference type="SUPFAM" id="SSF47473">
    <property type="entry name" value="EF-hand"/>
    <property type="match status" value="1"/>
</dbReference>
<dbReference type="GO" id="GO:0005509">
    <property type="term" value="F:calcium ion binding"/>
    <property type="evidence" value="ECO:0007669"/>
    <property type="project" value="InterPro"/>
</dbReference>
<dbReference type="InterPro" id="IPR011992">
    <property type="entry name" value="EF-hand-dom_pair"/>
</dbReference>
<name>A0A7S3P1X6_9STRA</name>
<keyword evidence="3" id="KW-0732">Signal</keyword>
<evidence type="ECO:0000256" key="3">
    <source>
        <dbReference type="SAM" id="SignalP"/>
    </source>
</evidence>